<dbReference type="GO" id="GO:0004333">
    <property type="term" value="F:fumarate hydratase activity"/>
    <property type="evidence" value="ECO:0007669"/>
    <property type="project" value="UniProtKB-UniRule"/>
</dbReference>
<dbReference type="GO" id="GO:0006099">
    <property type="term" value="P:tricarboxylic acid cycle"/>
    <property type="evidence" value="ECO:0007669"/>
    <property type="project" value="UniProtKB-UniRule"/>
</dbReference>
<dbReference type="GO" id="GO:0006106">
    <property type="term" value="P:fumarate metabolic process"/>
    <property type="evidence" value="ECO:0007669"/>
    <property type="project" value="InterPro"/>
</dbReference>
<reference evidence="8 9" key="1">
    <citation type="submission" date="2016-10" db="EMBL/GenBank/DDBJ databases">
        <authorList>
            <person name="de Groot N.N."/>
        </authorList>
    </citation>
    <scope>NUCLEOTIDE SEQUENCE [LARGE SCALE GENOMIC DNA]</scope>
    <source>
        <strain evidence="8 9">DSM 44945</strain>
    </source>
</reference>
<comment type="catalytic activity">
    <reaction evidence="5">
        <text>(S)-malate = fumarate + H2O</text>
        <dbReference type="Rhea" id="RHEA:12460"/>
        <dbReference type="ChEBI" id="CHEBI:15377"/>
        <dbReference type="ChEBI" id="CHEBI:15589"/>
        <dbReference type="ChEBI" id="CHEBI:29806"/>
        <dbReference type="EC" id="4.2.1.2"/>
    </reaction>
</comment>
<dbReference type="HAMAP" id="MF_00743">
    <property type="entry name" value="FumaraseC"/>
    <property type="match status" value="1"/>
</dbReference>
<sequence>MHRDSLGEVRVPADKYYGAQTQRAVENFPISGLRLPRRFIRAQGIIKAAAARANRECGELSPDLADAIISAAEEVIQGKWDDHFVVDVYQAGAGTSQNMNANEVIAGRAAELLGGKPGDMSLVHPNDHVNRGQSTNDTIHVAINIAAAEGLVHECIPAASALAGALWKKAEEFHEVLKSGRTHLQDAVPMRLGQEFEGYAASLDEAVEDLKKVLPDLYRIGLGGNAVGTGINTHPDYARIAIEDIARRTGLPFVPARNRFAFMQNTGAAFKTSAALKGLAIRLSKLASDLRLLSSGPRTGLAEIRLPAVQPGSSIMPGKVNPVMAEMLNMVCCQVIGNDAAITSAGEMSQLEINVMMPVIAHNLLQSIQILTNGMNAFRKRLVEGIEADPDRCRHWLERSLALATALNPVIGYDRAAEVAKKAYREGKTIKQVVVEEGLLSEEEADRVLDVRRMVP</sequence>
<feature type="domain" description="Fumarate lyase N-terminal" evidence="6">
    <location>
        <begin position="7"/>
        <end position="337"/>
    </location>
</feature>
<dbReference type="EMBL" id="FOOK01000031">
    <property type="protein sequence ID" value="SFG40872.1"/>
    <property type="molecule type" value="Genomic_DNA"/>
</dbReference>
<comment type="subcellular location">
    <subcellularLocation>
        <location evidence="5">Cytoplasm</location>
    </subcellularLocation>
</comment>
<dbReference type="GO" id="GO:0005829">
    <property type="term" value="C:cytosol"/>
    <property type="evidence" value="ECO:0007669"/>
    <property type="project" value="TreeGrafter"/>
</dbReference>
<dbReference type="InterPro" id="IPR008948">
    <property type="entry name" value="L-Aspartase-like"/>
</dbReference>
<dbReference type="EC" id="4.2.1.2" evidence="5"/>
<comment type="miscellaneous">
    <text evidence="5">There are 2 substrate-binding sites: the catalytic A site, and the non-catalytic B site that may play a role in the transfer of substrate or product between the active site and the solvent. Alternatively, the B site may bind allosteric effectors.</text>
</comment>
<keyword evidence="4 5" id="KW-0456">Lyase</keyword>
<dbReference type="Gene3D" id="1.10.40.30">
    <property type="entry name" value="Fumarase/aspartase (C-terminal domain)"/>
    <property type="match status" value="1"/>
</dbReference>
<dbReference type="UniPathway" id="UPA00223">
    <property type="reaction ID" value="UER01007"/>
</dbReference>
<evidence type="ECO:0000313" key="9">
    <source>
        <dbReference type="Proteomes" id="UP000198661"/>
    </source>
</evidence>
<dbReference type="PANTHER" id="PTHR42696:SF2">
    <property type="entry name" value="ASPARTATE AMMONIA-LYASE"/>
    <property type="match status" value="1"/>
</dbReference>
<feature type="active site" evidence="5">
    <location>
        <position position="313"/>
    </location>
</feature>
<dbReference type="AlphaFoldDB" id="A0A1I2RK30"/>
<dbReference type="InterPro" id="IPR005677">
    <property type="entry name" value="Fum_hydII"/>
</dbReference>
<feature type="binding site" description="in site B" evidence="5">
    <location>
        <begin position="124"/>
        <end position="127"/>
    </location>
    <ligand>
        <name>substrate</name>
    </ligand>
</feature>
<dbReference type="STRING" id="201973.SAMN04488025_13145"/>
<comment type="subunit">
    <text evidence="5">Homotetramer.</text>
</comment>
<dbReference type="Gene3D" id="1.20.200.10">
    <property type="entry name" value="Fumarase/aspartase (Central domain)"/>
    <property type="match status" value="1"/>
</dbReference>
<comment type="pathway">
    <text evidence="5">Carbohydrate metabolism; tricarboxylic acid cycle; (S)-malate from fumarate: step 1/1.</text>
</comment>
<dbReference type="CDD" id="cd01596">
    <property type="entry name" value="Aspartase_like"/>
    <property type="match status" value="1"/>
</dbReference>
<dbReference type="Gene3D" id="1.10.275.10">
    <property type="entry name" value="Fumarase/aspartase (N-terminal domain)"/>
    <property type="match status" value="1"/>
</dbReference>
<evidence type="ECO:0000256" key="3">
    <source>
        <dbReference type="ARBA" id="ARBA00022532"/>
    </source>
</evidence>
<dbReference type="FunFam" id="1.10.40.30:FF:000002">
    <property type="entry name" value="Fumarate hydratase class II"/>
    <property type="match status" value="1"/>
</dbReference>
<comment type="similarity">
    <text evidence="2 5">Belongs to the class-II fumarase/aspartase family. Fumarase subfamily.</text>
</comment>
<dbReference type="InterPro" id="IPR024083">
    <property type="entry name" value="Fumarase/histidase_N"/>
</dbReference>
<accession>A0A1I2RK30</accession>
<dbReference type="PRINTS" id="PR00145">
    <property type="entry name" value="ARGSUCLYASE"/>
</dbReference>
<feature type="active site" description="Proton donor/acceptor" evidence="5">
    <location>
        <position position="183"/>
    </location>
</feature>
<dbReference type="InterPro" id="IPR000362">
    <property type="entry name" value="Fumarate_lyase_fam"/>
</dbReference>
<comment type="catalytic activity">
    <reaction evidence="1">
        <text>L-aspartate = fumarate + NH4(+)</text>
        <dbReference type="Rhea" id="RHEA:16601"/>
        <dbReference type="ChEBI" id="CHEBI:28938"/>
        <dbReference type="ChEBI" id="CHEBI:29806"/>
        <dbReference type="ChEBI" id="CHEBI:29991"/>
        <dbReference type="EC" id="4.3.1.1"/>
    </reaction>
</comment>
<evidence type="ECO:0000256" key="1">
    <source>
        <dbReference type="ARBA" id="ARBA00001494"/>
    </source>
</evidence>
<feature type="binding site" evidence="5">
    <location>
        <begin position="319"/>
        <end position="321"/>
    </location>
    <ligand>
        <name>substrate</name>
    </ligand>
</feature>
<dbReference type="InterPro" id="IPR018951">
    <property type="entry name" value="Fumarase_C_C"/>
</dbReference>
<keyword evidence="9" id="KW-1185">Reference proteome</keyword>
<dbReference type="GO" id="GO:0008797">
    <property type="term" value="F:aspartate ammonia-lyase activity"/>
    <property type="evidence" value="ECO:0007669"/>
    <property type="project" value="UniProtKB-EC"/>
</dbReference>
<feature type="binding site" evidence="5">
    <location>
        <position position="182"/>
    </location>
    <ligand>
        <name>substrate</name>
    </ligand>
</feature>
<dbReference type="InterPro" id="IPR020557">
    <property type="entry name" value="Fumarate_lyase_CS"/>
</dbReference>
<gene>
    <name evidence="5" type="primary">fumC</name>
    <name evidence="8" type="ORF">SAMN04488025_13145</name>
</gene>
<dbReference type="PRINTS" id="PR00149">
    <property type="entry name" value="FUMRATELYASE"/>
</dbReference>
<comment type="caution">
    <text evidence="5">Lacks conserved residue(s) required for the propagation of feature annotation.</text>
</comment>
<keyword evidence="3 5" id="KW-0816">Tricarboxylic acid cycle</keyword>
<dbReference type="NCBIfam" id="NF008909">
    <property type="entry name" value="PRK12273.1"/>
    <property type="match status" value="1"/>
</dbReference>
<dbReference type="Pfam" id="PF10415">
    <property type="entry name" value="FumaraseC_C"/>
    <property type="match status" value="1"/>
</dbReference>
<dbReference type="FunFam" id="1.20.200.10:FF:000001">
    <property type="entry name" value="Fumarate hydratase, mitochondrial"/>
    <property type="match status" value="1"/>
</dbReference>
<name>A0A1I2RK30_9BACL</name>
<protein>
    <recommendedName>
        <fullName evidence="5">Fumarate hydratase class II</fullName>
        <shortName evidence="5">Fumarase C</shortName>
        <ecNumber evidence="5">4.2.1.2</ecNumber>
    </recommendedName>
    <alternativeName>
        <fullName evidence="5">Aerobic fumarase</fullName>
    </alternativeName>
    <alternativeName>
        <fullName evidence="5">Iron-independent fumarase</fullName>
    </alternativeName>
</protein>
<dbReference type="InterPro" id="IPR051546">
    <property type="entry name" value="Aspartate_Ammonia-Lyase"/>
</dbReference>
<feature type="site" description="Important for catalytic activity" evidence="5">
    <location>
        <position position="326"/>
    </location>
</feature>
<evidence type="ECO:0000256" key="2">
    <source>
        <dbReference type="ARBA" id="ARBA00009084"/>
    </source>
</evidence>
<dbReference type="PANTHER" id="PTHR42696">
    <property type="entry name" value="ASPARTATE AMMONIA-LYASE"/>
    <property type="match status" value="1"/>
</dbReference>
<dbReference type="Pfam" id="PF00206">
    <property type="entry name" value="Lyase_1"/>
    <property type="match status" value="1"/>
</dbReference>
<dbReference type="GO" id="GO:0006531">
    <property type="term" value="P:aspartate metabolic process"/>
    <property type="evidence" value="ECO:0007669"/>
    <property type="project" value="TreeGrafter"/>
</dbReference>
<dbReference type="PROSITE" id="PS00163">
    <property type="entry name" value="FUMARATE_LYASES"/>
    <property type="match status" value="1"/>
</dbReference>
<keyword evidence="5" id="KW-0963">Cytoplasm</keyword>
<evidence type="ECO:0000259" key="6">
    <source>
        <dbReference type="Pfam" id="PF00206"/>
    </source>
</evidence>
<dbReference type="InterPro" id="IPR022761">
    <property type="entry name" value="Fumarate_lyase_N"/>
</dbReference>
<comment type="function">
    <text evidence="5">Involved in the TCA cycle. Catalyzes the stereospecific interconversion of fumarate to L-malate.</text>
</comment>
<dbReference type="SUPFAM" id="SSF48557">
    <property type="entry name" value="L-aspartase-like"/>
    <property type="match status" value="1"/>
</dbReference>
<evidence type="ECO:0000256" key="5">
    <source>
        <dbReference type="HAMAP-Rule" id="MF_00743"/>
    </source>
</evidence>
<proteinExistence type="inferred from homology"/>
<feature type="binding site" evidence="5">
    <location>
        <begin position="134"/>
        <end position="136"/>
    </location>
    <ligand>
        <name>substrate</name>
    </ligand>
</feature>
<evidence type="ECO:0000259" key="7">
    <source>
        <dbReference type="Pfam" id="PF10415"/>
    </source>
</evidence>
<dbReference type="Proteomes" id="UP000198661">
    <property type="component" value="Unassembled WGS sequence"/>
</dbReference>
<organism evidence="8 9">
    <name type="scientific">Planifilum fulgidum</name>
    <dbReference type="NCBI Taxonomy" id="201973"/>
    <lineage>
        <taxon>Bacteria</taxon>
        <taxon>Bacillati</taxon>
        <taxon>Bacillota</taxon>
        <taxon>Bacilli</taxon>
        <taxon>Bacillales</taxon>
        <taxon>Thermoactinomycetaceae</taxon>
        <taxon>Planifilum</taxon>
    </lineage>
</organism>
<feature type="domain" description="Fumarase C C-terminal" evidence="7">
    <location>
        <begin position="403"/>
        <end position="455"/>
    </location>
</feature>
<evidence type="ECO:0000256" key="4">
    <source>
        <dbReference type="ARBA" id="ARBA00023239"/>
    </source>
</evidence>
<feature type="binding site" evidence="5">
    <location>
        <position position="314"/>
    </location>
    <ligand>
        <name>substrate</name>
    </ligand>
</feature>
<evidence type="ECO:0000313" key="8">
    <source>
        <dbReference type="EMBL" id="SFG40872.1"/>
    </source>
</evidence>
<dbReference type="FunFam" id="1.10.275.10:FF:000001">
    <property type="entry name" value="Fumarate hydratase, mitochondrial"/>
    <property type="match status" value="1"/>
</dbReference>